<evidence type="ECO:0000313" key="1">
    <source>
        <dbReference type="EMBL" id="TQL82430.1"/>
    </source>
</evidence>
<proteinExistence type="predicted"/>
<dbReference type="Proteomes" id="UP000317209">
    <property type="component" value="Unassembled WGS sequence"/>
</dbReference>
<comment type="caution">
    <text evidence="1">The sequence shown here is derived from an EMBL/GenBank/DDBJ whole genome shotgun (WGS) entry which is preliminary data.</text>
</comment>
<dbReference type="EMBL" id="VFOX01000002">
    <property type="protein sequence ID" value="TQL82430.1"/>
    <property type="molecule type" value="Genomic_DNA"/>
</dbReference>
<protein>
    <submittedName>
        <fullName evidence="1">Uncharacterized protein</fullName>
    </submittedName>
</protein>
<evidence type="ECO:0000313" key="2">
    <source>
        <dbReference type="Proteomes" id="UP000317209"/>
    </source>
</evidence>
<dbReference type="AlphaFoldDB" id="A0A543BC49"/>
<keyword evidence="2" id="KW-1185">Reference proteome</keyword>
<dbReference type="OrthoDB" id="5120955at2"/>
<sequence>MDEKDETKETPTMVRTQVAVNEVGFFLAQGQDVPDLKRRIEFAAQAGGRFVDFIVVGNRSVSVLISASSHIVISVETVEFDVRDNGDDTVPLSGVFDML</sequence>
<reference evidence="1 2" key="1">
    <citation type="submission" date="2019-06" db="EMBL/GenBank/DDBJ databases">
        <title>Sequencing the genomes of 1000 actinobacteria strains.</title>
        <authorList>
            <person name="Klenk H.-P."/>
        </authorList>
    </citation>
    <scope>NUCLEOTIDE SEQUENCE [LARGE SCALE GENOMIC DNA]</scope>
    <source>
        <strain evidence="1 2">DSM 20169</strain>
    </source>
</reference>
<name>A0A543BC49_9MICO</name>
<accession>A0A543BC49</accession>
<gene>
    <name evidence="1" type="ORF">FB560_3916</name>
</gene>
<organism evidence="1 2">
    <name type="scientific">Microbacterium saperdae</name>
    <dbReference type="NCBI Taxonomy" id="69368"/>
    <lineage>
        <taxon>Bacteria</taxon>
        <taxon>Bacillati</taxon>
        <taxon>Actinomycetota</taxon>
        <taxon>Actinomycetes</taxon>
        <taxon>Micrococcales</taxon>
        <taxon>Microbacteriaceae</taxon>
        <taxon>Microbacterium</taxon>
    </lineage>
</organism>